<reference evidence="6 7" key="1">
    <citation type="submission" date="2023-01" db="EMBL/GenBank/DDBJ databases">
        <title>Complete genome sequence of Muricauda aquimarina strain IFOP_LL357.</title>
        <authorList>
            <person name="Gajardo G."/>
            <person name="Ueki S."/>
            <person name="Maruyama F."/>
        </authorList>
    </citation>
    <scope>NUCLEOTIDE SEQUENCE [LARGE SCALE GENOMIC DNA]</scope>
    <source>
        <strain evidence="6 7">IFOP_LL357</strain>
    </source>
</reference>
<dbReference type="GO" id="GO:0016477">
    <property type="term" value="P:cell migration"/>
    <property type="evidence" value="ECO:0007669"/>
    <property type="project" value="TreeGrafter"/>
</dbReference>
<dbReference type="GO" id="GO:0045296">
    <property type="term" value="F:cadherin binding"/>
    <property type="evidence" value="ECO:0007669"/>
    <property type="project" value="TreeGrafter"/>
</dbReference>
<feature type="domain" description="Cadherin" evidence="5">
    <location>
        <begin position="283"/>
        <end position="422"/>
    </location>
</feature>
<name>A0AA48HSA3_9FLAO</name>
<dbReference type="PANTHER" id="PTHR24027:SF438">
    <property type="entry name" value="CADHERIN 23"/>
    <property type="match status" value="1"/>
</dbReference>
<dbReference type="AlphaFoldDB" id="A0AA48HSA3"/>
<dbReference type="InterPro" id="IPR002126">
    <property type="entry name" value="Cadherin-like_dom"/>
</dbReference>
<evidence type="ECO:0000256" key="3">
    <source>
        <dbReference type="ARBA" id="ARBA00022837"/>
    </source>
</evidence>
<proteinExistence type="predicted"/>
<keyword evidence="3" id="KW-0106">Calcium</keyword>
<evidence type="ECO:0000313" key="6">
    <source>
        <dbReference type="EMBL" id="BDW93476.1"/>
    </source>
</evidence>
<dbReference type="SUPFAM" id="SSF49313">
    <property type="entry name" value="Cadherin-like"/>
    <property type="match status" value="4"/>
</dbReference>
<protein>
    <recommendedName>
        <fullName evidence="5">Cadherin domain-containing protein</fullName>
    </recommendedName>
</protein>
<dbReference type="PANTHER" id="PTHR24027">
    <property type="entry name" value="CADHERIN-23"/>
    <property type="match status" value="1"/>
</dbReference>
<organism evidence="6 7">
    <name type="scientific">Flagellimonas marinaquae</name>
    <dbReference type="NCBI Taxonomy" id="254955"/>
    <lineage>
        <taxon>Bacteria</taxon>
        <taxon>Pseudomonadati</taxon>
        <taxon>Bacteroidota</taxon>
        <taxon>Flavobacteriia</taxon>
        <taxon>Flavobacteriales</taxon>
        <taxon>Flavobacteriaceae</taxon>
        <taxon>Flagellimonas</taxon>
    </lineage>
</organism>
<evidence type="ECO:0000259" key="5">
    <source>
        <dbReference type="PROSITE" id="PS50268"/>
    </source>
</evidence>
<dbReference type="PROSITE" id="PS51257">
    <property type="entry name" value="PROKAR_LIPOPROTEIN"/>
    <property type="match status" value="1"/>
</dbReference>
<accession>A0AA48HSA3</accession>
<comment type="subcellular location">
    <subcellularLocation>
        <location evidence="1">Membrane</location>
    </subcellularLocation>
</comment>
<dbReference type="GO" id="GO:0007156">
    <property type="term" value="P:homophilic cell adhesion via plasma membrane adhesion molecules"/>
    <property type="evidence" value="ECO:0007669"/>
    <property type="project" value="InterPro"/>
</dbReference>
<keyword evidence="2" id="KW-0677">Repeat</keyword>
<sequence length="567" mass="59073">MIKKIQNYTTVLIFLMLVTIGCTNDDDQPNSVNLQNLELTLDENPSNGETIGTIQTEGGSAINFSIVSQSPSGALDVNGSTGELTIANSALFDFETYPTITATVTAENAENSANITINLNNTNEVSGQNLEVTIDENPTNGQVIGSLQTIGNASGFAITDQSPQGAMDIDANTGELTVADASLFDYETNPTLTATVTIVDADDPVTVTVNLENVIEVTAQDLTASVDENPTDGQVLGTLQASGTGTLSFSITSQNPMGAMAIDNATGELTVIDPNLFDFETNPVITADISVTDGEETATATATINLNDVDEVSAQNTDLSIDENPSNGDVVGTLQASGSNLTYAITFQNPAGAFNIDQNTGELSVADETLFDFETNPNMLATISVSNGIQTVSANAFVELNDVNEIGEFKYGGVIFWIDPASNNSSGLVVAVSNQFYSGTWGCTGTLTGATGTAIGTGAANTAAIVSSGCATSGSVVELISNLDLNGYDDWFLPSEDELTEMYTNISIVNATTTANGGQVTTQFHWSSTEINTTAATLVNLTTGAIGGSGKDGNIYFVKPVRAWTDF</sequence>
<dbReference type="GO" id="GO:0008013">
    <property type="term" value="F:beta-catenin binding"/>
    <property type="evidence" value="ECO:0007669"/>
    <property type="project" value="TreeGrafter"/>
</dbReference>
<dbReference type="RefSeq" id="WP_338194023.1">
    <property type="nucleotide sequence ID" value="NZ_AP027268.1"/>
</dbReference>
<keyword evidence="4" id="KW-0472">Membrane</keyword>
<gene>
    <name evidence="6" type="ORF">MACH07_23080</name>
</gene>
<dbReference type="EMBL" id="AP027268">
    <property type="protein sequence ID" value="BDW93476.1"/>
    <property type="molecule type" value="Genomic_DNA"/>
</dbReference>
<evidence type="ECO:0000256" key="1">
    <source>
        <dbReference type="ARBA" id="ARBA00004370"/>
    </source>
</evidence>
<dbReference type="GO" id="GO:0005509">
    <property type="term" value="F:calcium ion binding"/>
    <property type="evidence" value="ECO:0007669"/>
    <property type="project" value="InterPro"/>
</dbReference>
<keyword evidence="7" id="KW-1185">Reference proteome</keyword>
<dbReference type="InterPro" id="IPR039808">
    <property type="entry name" value="Cadherin"/>
</dbReference>
<evidence type="ECO:0000313" key="7">
    <source>
        <dbReference type="Proteomes" id="UP001330184"/>
    </source>
</evidence>
<dbReference type="PROSITE" id="PS50268">
    <property type="entry name" value="CADHERIN_2"/>
    <property type="match status" value="1"/>
</dbReference>
<evidence type="ECO:0000256" key="2">
    <source>
        <dbReference type="ARBA" id="ARBA00022737"/>
    </source>
</evidence>
<dbReference type="Proteomes" id="UP001330184">
    <property type="component" value="Chromosome"/>
</dbReference>
<dbReference type="Gene3D" id="2.60.40.60">
    <property type="entry name" value="Cadherins"/>
    <property type="match status" value="4"/>
</dbReference>
<dbReference type="CDD" id="cd11304">
    <property type="entry name" value="Cadherin_repeat"/>
    <property type="match status" value="3"/>
</dbReference>
<dbReference type="SMART" id="SM00112">
    <property type="entry name" value="CA"/>
    <property type="match status" value="4"/>
</dbReference>
<evidence type="ECO:0000256" key="4">
    <source>
        <dbReference type="ARBA" id="ARBA00023136"/>
    </source>
</evidence>
<dbReference type="GO" id="GO:0016342">
    <property type="term" value="C:catenin complex"/>
    <property type="evidence" value="ECO:0007669"/>
    <property type="project" value="TreeGrafter"/>
</dbReference>
<dbReference type="InterPro" id="IPR015919">
    <property type="entry name" value="Cadherin-like_sf"/>
</dbReference>